<reference evidence="20" key="1">
    <citation type="submission" date="2025-08" db="UniProtKB">
        <authorList>
            <consortium name="Ensembl"/>
        </authorList>
    </citation>
    <scope>IDENTIFICATION</scope>
</reference>
<comment type="function">
    <text evidence="18">This is the non-catalytic component of the active enzyme, which catalyzes the hydrolysis of ATP coupled with the exchange of Na(+) and K(+) ions across the plasma membrane.</text>
</comment>
<proteinExistence type="inferred from homology"/>
<dbReference type="Pfam" id="PF00287">
    <property type="entry name" value="Na_K-ATPase"/>
    <property type="match status" value="1"/>
</dbReference>
<name>A0A8C2S2E1_CAPHI</name>
<keyword evidence="7" id="KW-0375">Hydrogen ion transport</keyword>
<evidence type="ECO:0000256" key="13">
    <source>
        <dbReference type="ARBA" id="ARBA00023136"/>
    </source>
</evidence>
<comment type="subunit">
    <text evidence="17">The ATPase pump is composed of two subunits: alpha (catalytic) and beta (regulatory). Interacts with alpha subunit ATP12A; this interaction is required for the formation of a functionally active pump and targeting at the plasma membrane. Interacts (via N-terminus) with alpha subunit ATP4A (via the P-domain).</text>
</comment>
<dbReference type="Ensembl" id="ENSCHIT00010052481.1">
    <property type="protein sequence ID" value="ENSCHIP00010037413.1"/>
    <property type="gene ID" value="ENSCHIG00010027778.1"/>
</dbReference>
<keyword evidence="9" id="KW-0630">Potassium</keyword>
<keyword evidence="8" id="KW-0130">Cell adhesion</keyword>
<dbReference type="GO" id="GO:0007155">
    <property type="term" value="P:cell adhesion"/>
    <property type="evidence" value="ECO:0007669"/>
    <property type="project" value="UniProtKB-KW"/>
</dbReference>
<evidence type="ECO:0000256" key="9">
    <source>
        <dbReference type="ARBA" id="ARBA00022958"/>
    </source>
</evidence>
<evidence type="ECO:0000256" key="5">
    <source>
        <dbReference type="ARBA" id="ARBA00022538"/>
    </source>
</evidence>
<dbReference type="Gene3D" id="1.20.5.170">
    <property type="match status" value="1"/>
</dbReference>
<organism evidence="20">
    <name type="scientific">Capra hircus</name>
    <name type="common">Goat</name>
    <dbReference type="NCBI Taxonomy" id="9925"/>
    <lineage>
        <taxon>Eukaryota</taxon>
        <taxon>Metazoa</taxon>
        <taxon>Chordata</taxon>
        <taxon>Craniata</taxon>
        <taxon>Vertebrata</taxon>
        <taxon>Euteleostomi</taxon>
        <taxon>Mammalia</taxon>
        <taxon>Eutheria</taxon>
        <taxon>Laurasiatheria</taxon>
        <taxon>Artiodactyla</taxon>
        <taxon>Ruminantia</taxon>
        <taxon>Pecora</taxon>
        <taxon>Bovidae</taxon>
        <taxon>Caprinae</taxon>
        <taxon>Capra</taxon>
    </lineage>
</organism>
<evidence type="ECO:0000256" key="19">
    <source>
        <dbReference type="SAM" id="MobiDB-lite"/>
    </source>
</evidence>
<evidence type="ECO:0000256" key="1">
    <source>
        <dbReference type="ARBA" id="ARBA00004655"/>
    </source>
</evidence>
<keyword evidence="14" id="KW-1015">Disulfide bond</keyword>
<dbReference type="PANTHER" id="PTHR11523:SF11">
    <property type="entry name" value="POTASSIUM-TRANSPORTING ATPASE SUBUNIT BETA"/>
    <property type="match status" value="1"/>
</dbReference>
<dbReference type="GO" id="GO:1902600">
    <property type="term" value="P:proton transmembrane transport"/>
    <property type="evidence" value="ECO:0007669"/>
    <property type="project" value="UniProtKB-KW"/>
</dbReference>
<evidence type="ECO:0000256" key="8">
    <source>
        <dbReference type="ARBA" id="ARBA00022889"/>
    </source>
</evidence>
<evidence type="ECO:0000256" key="6">
    <source>
        <dbReference type="ARBA" id="ARBA00022692"/>
    </source>
</evidence>
<feature type="transmembrane region" description="Helical" evidence="18">
    <location>
        <begin position="33"/>
        <end position="54"/>
    </location>
</feature>
<evidence type="ECO:0000256" key="7">
    <source>
        <dbReference type="ARBA" id="ARBA00022781"/>
    </source>
</evidence>
<protein>
    <recommendedName>
        <fullName evidence="18">Sodium/potassium-transporting ATPase subunit beta</fullName>
    </recommendedName>
</protein>
<dbReference type="NCBIfam" id="TIGR01107">
    <property type="entry name" value="Na_K_ATPase_bet"/>
    <property type="match status" value="1"/>
</dbReference>
<dbReference type="GO" id="GO:0030007">
    <property type="term" value="P:intracellular potassium ion homeostasis"/>
    <property type="evidence" value="ECO:0007669"/>
    <property type="project" value="TreeGrafter"/>
</dbReference>
<keyword evidence="10" id="KW-0735">Signal-anchor</keyword>
<evidence type="ECO:0000256" key="2">
    <source>
        <dbReference type="ARBA" id="ARBA00005876"/>
    </source>
</evidence>
<evidence type="ECO:0000256" key="14">
    <source>
        <dbReference type="ARBA" id="ARBA00023157"/>
    </source>
</evidence>
<dbReference type="GO" id="GO:0001671">
    <property type="term" value="F:ATPase activator activity"/>
    <property type="evidence" value="ECO:0007669"/>
    <property type="project" value="TreeGrafter"/>
</dbReference>
<evidence type="ECO:0000256" key="16">
    <source>
        <dbReference type="ARBA" id="ARBA00046158"/>
    </source>
</evidence>
<sequence>MFREQVSARPRGGGRAPGARAPDPPLPAVWISLYYVAFYVVMTGVFALCIYVLMCTVDPYTPDYQDQLKSPGVTLRPDTYGDKGLDISYNVSDNRTWTGLTQALRHFLAGYSPAAQEDNINCTSERYFFQERFLAPNHTKFSCKFTADMLQNCSGQPDPTFGFAEGKPCFIIKMNRIVKFLPGNSTAPRVDCAFLDRPRGAPALQVAYFPPSGSYSLHYFPYYGKKAQVRGPRAQQQPLLTKGRLETFACARQPGCTRPTLTAQPPGVSQAHVLTQN</sequence>
<dbReference type="GO" id="GO:0005890">
    <property type="term" value="C:sodium:potassium-exchanging ATPase complex"/>
    <property type="evidence" value="ECO:0007669"/>
    <property type="project" value="InterPro"/>
</dbReference>
<dbReference type="GO" id="GO:0016324">
    <property type="term" value="C:apical plasma membrane"/>
    <property type="evidence" value="ECO:0007669"/>
    <property type="project" value="UniProtKB-SubCell"/>
</dbReference>
<evidence type="ECO:0000256" key="15">
    <source>
        <dbReference type="ARBA" id="ARBA00023180"/>
    </source>
</evidence>
<dbReference type="PANTHER" id="PTHR11523">
    <property type="entry name" value="SODIUM/POTASSIUM-DEPENDENT ATPASE BETA SUBUNIT"/>
    <property type="match status" value="1"/>
</dbReference>
<evidence type="ECO:0000256" key="18">
    <source>
        <dbReference type="RuleBase" id="RU362099"/>
    </source>
</evidence>
<keyword evidence="4" id="KW-1003">Cell membrane</keyword>
<evidence type="ECO:0000256" key="4">
    <source>
        <dbReference type="ARBA" id="ARBA00022475"/>
    </source>
</evidence>
<evidence type="ECO:0000313" key="20">
    <source>
        <dbReference type="Ensembl" id="ENSCHIP00010037413.1"/>
    </source>
</evidence>
<comment type="subcellular location">
    <subcellularLocation>
        <location evidence="1">Apical cell membrane</location>
        <topology evidence="1">Single-pass type II membrane protein</topology>
    </subcellularLocation>
    <subcellularLocation>
        <location evidence="18">Membrane</location>
    </subcellularLocation>
</comment>
<keyword evidence="11 18" id="KW-1133">Transmembrane helix</keyword>
<evidence type="ECO:0000256" key="17">
    <source>
        <dbReference type="ARBA" id="ARBA00047115"/>
    </source>
</evidence>
<accession>A0A8C2S2E1</accession>
<keyword evidence="15" id="KW-0325">Glycoprotein</keyword>
<dbReference type="InterPro" id="IPR038702">
    <property type="entry name" value="Na/K_ATPase_sub_beta_sf"/>
</dbReference>
<keyword evidence="3 18" id="KW-0813">Transport</keyword>
<evidence type="ECO:0000256" key="3">
    <source>
        <dbReference type="ARBA" id="ARBA00022448"/>
    </source>
</evidence>
<evidence type="ECO:0000256" key="10">
    <source>
        <dbReference type="ARBA" id="ARBA00022968"/>
    </source>
</evidence>
<dbReference type="Gene3D" id="2.60.40.1660">
    <property type="entry name" value="Na, k-atpase alpha subunit"/>
    <property type="match status" value="1"/>
</dbReference>
<dbReference type="GO" id="GO:0036376">
    <property type="term" value="P:sodium ion export across plasma membrane"/>
    <property type="evidence" value="ECO:0007669"/>
    <property type="project" value="TreeGrafter"/>
</dbReference>
<dbReference type="AlphaFoldDB" id="A0A8C2S2E1"/>
<dbReference type="GO" id="GO:1990573">
    <property type="term" value="P:potassium ion import across plasma membrane"/>
    <property type="evidence" value="ECO:0007669"/>
    <property type="project" value="TreeGrafter"/>
</dbReference>
<keyword evidence="6 18" id="KW-0812">Transmembrane</keyword>
<comment type="similarity">
    <text evidence="2 18">Belongs to the X(+)/potassium ATPases subunit beta family.</text>
</comment>
<feature type="region of interest" description="Disordered" evidence="19">
    <location>
        <begin position="1"/>
        <end position="20"/>
    </location>
</feature>
<dbReference type="InterPro" id="IPR000402">
    <property type="entry name" value="Na/K_ATPase_sub_beta"/>
</dbReference>
<dbReference type="PROSITE" id="PS00391">
    <property type="entry name" value="ATPASE_NA_K_BETA_2"/>
    <property type="match status" value="1"/>
</dbReference>
<dbReference type="GO" id="GO:0006883">
    <property type="term" value="P:intracellular sodium ion homeostasis"/>
    <property type="evidence" value="ECO:0007669"/>
    <property type="project" value="TreeGrafter"/>
</dbReference>
<comment type="function">
    <text evidence="16">The beta subunit of the gastric H(+)/K(+) ATPase pump which transports H(+) ions in exchange for K(+) ions across the apical membrane of parietal cells. Plays a structural and regulatory role in the assembly and membrane targeting of a functionally active pump. Within a transport cycle, the transfer of a H(+) ion across the membrane is coupled to ATP hydrolysis and is associated with a transient phosphorylation of the alpha subunit that shifts the pump conformation from inward-facing (E1) to outward-facing state (E2). Interacts with the phosphorylation domain of the alpha subunit and functions as a ratchet, stabilizing the lumenal-open E2 conformation and preventing the reverse reaction of the transport cycle.</text>
</comment>
<keyword evidence="13 18" id="KW-0472">Membrane</keyword>
<evidence type="ECO:0000256" key="11">
    <source>
        <dbReference type="ARBA" id="ARBA00022989"/>
    </source>
</evidence>
<evidence type="ECO:0000256" key="12">
    <source>
        <dbReference type="ARBA" id="ARBA00023065"/>
    </source>
</evidence>
<keyword evidence="12 18" id="KW-0406">Ion transport</keyword>
<keyword evidence="5" id="KW-0633">Potassium transport</keyword>